<organism evidence="7 8">
    <name type="scientific">Varanus komodoensis</name>
    <name type="common">Komodo dragon</name>
    <dbReference type="NCBI Taxonomy" id="61221"/>
    <lineage>
        <taxon>Eukaryota</taxon>
        <taxon>Metazoa</taxon>
        <taxon>Chordata</taxon>
        <taxon>Craniata</taxon>
        <taxon>Vertebrata</taxon>
        <taxon>Euteleostomi</taxon>
        <taxon>Lepidosauria</taxon>
        <taxon>Squamata</taxon>
        <taxon>Bifurcata</taxon>
        <taxon>Unidentata</taxon>
        <taxon>Episquamata</taxon>
        <taxon>Toxicofera</taxon>
        <taxon>Anguimorpha</taxon>
        <taxon>Paleoanguimorpha</taxon>
        <taxon>Varanoidea</taxon>
        <taxon>Varanidae</taxon>
        <taxon>Varanus</taxon>
    </lineage>
</organism>
<evidence type="ECO:0000256" key="1">
    <source>
        <dbReference type="ARBA" id="ARBA00004613"/>
    </source>
</evidence>
<feature type="chain" id="PRO_5034846522" description="Insulin-like domain-containing protein" evidence="6">
    <location>
        <begin position="23"/>
        <end position="138"/>
    </location>
</feature>
<name>A0A8D2J1M4_VARKO</name>
<reference evidence="7" key="1">
    <citation type="submission" date="2025-08" db="UniProtKB">
        <authorList>
            <consortium name="Ensembl"/>
        </authorList>
    </citation>
    <scope>IDENTIFICATION</scope>
</reference>
<evidence type="ECO:0000256" key="4">
    <source>
        <dbReference type="ARBA" id="ARBA00022702"/>
    </source>
</evidence>
<dbReference type="Ensembl" id="ENSVKKT00000003190.1">
    <property type="protein sequence ID" value="ENSVKKP00000003101.1"/>
    <property type="gene ID" value="ENSVKKG00000002398.1"/>
</dbReference>
<keyword evidence="3" id="KW-0964">Secreted</keyword>
<evidence type="ECO:0000256" key="5">
    <source>
        <dbReference type="ARBA" id="ARBA00023157"/>
    </source>
</evidence>
<keyword evidence="5" id="KW-1015">Disulfide bond</keyword>
<accession>A0A8D2J1M4</accession>
<comment type="subcellular location">
    <subcellularLocation>
        <location evidence="1">Secreted</location>
    </subcellularLocation>
</comment>
<evidence type="ECO:0000256" key="6">
    <source>
        <dbReference type="SAM" id="SignalP"/>
    </source>
</evidence>
<dbReference type="CDD" id="cd04365">
    <property type="entry name" value="IlGF_relaxin_like"/>
    <property type="match status" value="1"/>
</dbReference>
<evidence type="ECO:0000313" key="7">
    <source>
        <dbReference type="Ensembl" id="ENSVKKP00000003101.1"/>
    </source>
</evidence>
<feature type="signal peptide" evidence="6">
    <location>
        <begin position="1"/>
        <end position="22"/>
    </location>
</feature>
<keyword evidence="4" id="KW-0372">Hormone</keyword>
<dbReference type="GO" id="GO:2000253">
    <property type="term" value="P:positive regulation of feeding behavior"/>
    <property type="evidence" value="ECO:0007669"/>
    <property type="project" value="TreeGrafter"/>
</dbReference>
<dbReference type="Proteomes" id="UP000694545">
    <property type="component" value="Unplaced"/>
</dbReference>
<keyword evidence="8" id="KW-1185">Reference proteome</keyword>
<dbReference type="InterPro" id="IPR051777">
    <property type="entry name" value="Insulin-like_neuro_ligands"/>
</dbReference>
<dbReference type="AlphaFoldDB" id="A0A8D2J1M4"/>
<dbReference type="GO" id="GO:0001664">
    <property type="term" value="F:G protein-coupled receptor binding"/>
    <property type="evidence" value="ECO:0007669"/>
    <property type="project" value="TreeGrafter"/>
</dbReference>
<reference evidence="7" key="2">
    <citation type="submission" date="2025-09" db="UniProtKB">
        <authorList>
            <consortium name="Ensembl"/>
        </authorList>
    </citation>
    <scope>IDENTIFICATION</scope>
</reference>
<dbReference type="InterPro" id="IPR036438">
    <property type="entry name" value="Insulin-like_sf"/>
</dbReference>
<keyword evidence="6" id="KW-0732">Signal</keyword>
<evidence type="ECO:0000313" key="8">
    <source>
        <dbReference type="Proteomes" id="UP000694545"/>
    </source>
</evidence>
<dbReference type="PANTHER" id="PTHR20968">
    <property type="entry name" value="ILGF DOMAIN-CONTAINING PROTEIN"/>
    <property type="match status" value="1"/>
</dbReference>
<proteinExistence type="predicted"/>
<sequence>MKGTVLGLLFLSFFMAVYEVKSEGSPIKLCGREFVRAVIFTCGGSRWRRELTDLMENLIGNDFNYINCSNTLVFACNTQWNEWGYLPEGMDQVLHQVELKTCGLDPCLSQLVTSNSLEVSGWGQEVVNSSSREWHQPL</sequence>
<evidence type="ECO:0000256" key="3">
    <source>
        <dbReference type="ARBA" id="ARBA00022525"/>
    </source>
</evidence>
<dbReference type="SUPFAM" id="SSF56994">
    <property type="entry name" value="Insulin-like"/>
    <property type="match status" value="1"/>
</dbReference>
<evidence type="ECO:0000256" key="2">
    <source>
        <dbReference type="ARBA" id="ARBA00011207"/>
    </source>
</evidence>
<dbReference type="PANTHER" id="PTHR20968:SF2">
    <property type="entry name" value="INSULIN-LIKE PEPTIDE INSL5"/>
    <property type="match status" value="1"/>
</dbReference>
<evidence type="ECO:0008006" key="9">
    <source>
        <dbReference type="Google" id="ProtNLM"/>
    </source>
</evidence>
<dbReference type="GO" id="GO:0005576">
    <property type="term" value="C:extracellular region"/>
    <property type="evidence" value="ECO:0007669"/>
    <property type="project" value="UniProtKB-SubCell"/>
</dbReference>
<dbReference type="GO" id="GO:0005179">
    <property type="term" value="F:hormone activity"/>
    <property type="evidence" value="ECO:0007669"/>
    <property type="project" value="UniProtKB-KW"/>
</dbReference>
<comment type="subunit">
    <text evidence="2">Heterodimer of a B chain and an A chain linked by two disulfide bonds.</text>
</comment>
<protein>
    <recommendedName>
        <fullName evidence="9">Insulin-like domain-containing protein</fullName>
    </recommendedName>
</protein>